<protein>
    <recommendedName>
        <fullName evidence="4">CSD domain-containing protein</fullName>
    </recommendedName>
</protein>
<dbReference type="GO" id="GO:0003676">
    <property type="term" value="F:nucleic acid binding"/>
    <property type="evidence" value="ECO:0007669"/>
    <property type="project" value="InterPro"/>
</dbReference>
<evidence type="ECO:0000256" key="1">
    <source>
        <dbReference type="ARBA" id="ARBA00004496"/>
    </source>
</evidence>
<dbReference type="InterPro" id="IPR050181">
    <property type="entry name" value="Cold_shock_domain"/>
</dbReference>
<proteinExistence type="predicted"/>
<dbReference type="InterPro" id="IPR011129">
    <property type="entry name" value="CSD"/>
</dbReference>
<dbReference type="Gene3D" id="6.20.370.130">
    <property type="match status" value="1"/>
</dbReference>
<dbReference type="PROSITE" id="PS00352">
    <property type="entry name" value="CSD_1"/>
    <property type="match status" value="1"/>
</dbReference>
<dbReference type="PRINTS" id="PR00050">
    <property type="entry name" value="COLDSHOCK"/>
</dbReference>
<organism evidence="5 6">
    <name type="scientific">Liquorilactobacillus uvarum DSM 19971</name>
    <dbReference type="NCBI Taxonomy" id="1423812"/>
    <lineage>
        <taxon>Bacteria</taxon>
        <taxon>Bacillati</taxon>
        <taxon>Bacillota</taxon>
        <taxon>Bacilli</taxon>
        <taxon>Lactobacillales</taxon>
        <taxon>Lactobacillaceae</taxon>
        <taxon>Liquorilactobacillus</taxon>
    </lineage>
</organism>
<dbReference type="GO" id="GO:0005737">
    <property type="term" value="C:cytoplasm"/>
    <property type="evidence" value="ECO:0007669"/>
    <property type="project" value="UniProtKB-SubCell"/>
</dbReference>
<dbReference type="SMART" id="SM00357">
    <property type="entry name" value="CSP"/>
    <property type="match status" value="1"/>
</dbReference>
<feature type="domain" description="CSD" evidence="4">
    <location>
        <begin position="1"/>
        <end position="64"/>
    </location>
</feature>
<dbReference type="InterPro" id="IPR002059">
    <property type="entry name" value="CSP_DNA-bd"/>
</dbReference>
<dbReference type="Proteomes" id="UP000051155">
    <property type="component" value="Unassembled WGS sequence"/>
</dbReference>
<gene>
    <name evidence="5" type="ORF">FD20_GL000131</name>
</gene>
<evidence type="ECO:0000256" key="2">
    <source>
        <dbReference type="ARBA" id="ARBA00022490"/>
    </source>
</evidence>
<accession>A0A0R1Q3I0</accession>
<keyword evidence="2" id="KW-0963">Cytoplasm</keyword>
<dbReference type="InterPro" id="IPR012340">
    <property type="entry name" value="NA-bd_OB-fold"/>
</dbReference>
<comment type="caution">
    <text evidence="5">The sequence shown here is derived from an EMBL/GenBank/DDBJ whole genome shotgun (WGS) entry which is preliminary data.</text>
</comment>
<dbReference type="EMBL" id="AZEG01000001">
    <property type="protein sequence ID" value="KRL39089.1"/>
    <property type="molecule type" value="Genomic_DNA"/>
</dbReference>
<evidence type="ECO:0000313" key="5">
    <source>
        <dbReference type="EMBL" id="KRL39089.1"/>
    </source>
</evidence>
<dbReference type="CDD" id="cd04458">
    <property type="entry name" value="CSP_CDS"/>
    <property type="match status" value="1"/>
</dbReference>
<sequence>MGKVHFFDSKNGYGFITPENGKDDIFVHYTAIKISGYKALEVDQKVNFMIAQGKRGPQAVNVIPVS</sequence>
<dbReference type="PATRIC" id="fig|1423812.3.peg.133"/>
<comment type="subcellular location">
    <subcellularLocation>
        <location evidence="1 3">Cytoplasm</location>
    </subcellularLocation>
</comment>
<dbReference type="InterPro" id="IPR012156">
    <property type="entry name" value="Cold_shock_CspA"/>
</dbReference>
<dbReference type="STRING" id="1423812.FD20_GL000131"/>
<dbReference type="PROSITE" id="PS51857">
    <property type="entry name" value="CSD_2"/>
    <property type="match status" value="1"/>
</dbReference>
<dbReference type="AlphaFoldDB" id="A0A0R1Q3I0"/>
<dbReference type="SUPFAM" id="SSF50249">
    <property type="entry name" value="Nucleic acid-binding proteins"/>
    <property type="match status" value="1"/>
</dbReference>
<keyword evidence="6" id="KW-1185">Reference proteome</keyword>
<dbReference type="InterPro" id="IPR019844">
    <property type="entry name" value="CSD_CS"/>
</dbReference>
<dbReference type="PIRSF" id="PIRSF002599">
    <property type="entry name" value="Cold_shock_A"/>
    <property type="match status" value="1"/>
</dbReference>
<reference evidence="5 6" key="1">
    <citation type="journal article" date="2015" name="Genome Announc.">
        <title>Expanding the biotechnology potential of lactobacilli through comparative genomics of 213 strains and associated genera.</title>
        <authorList>
            <person name="Sun Z."/>
            <person name="Harris H.M."/>
            <person name="McCann A."/>
            <person name="Guo C."/>
            <person name="Argimon S."/>
            <person name="Zhang W."/>
            <person name="Yang X."/>
            <person name="Jeffery I.B."/>
            <person name="Cooney J.C."/>
            <person name="Kagawa T.F."/>
            <person name="Liu W."/>
            <person name="Song Y."/>
            <person name="Salvetti E."/>
            <person name="Wrobel A."/>
            <person name="Rasinkangas P."/>
            <person name="Parkhill J."/>
            <person name="Rea M.C."/>
            <person name="O'Sullivan O."/>
            <person name="Ritari J."/>
            <person name="Douillard F.P."/>
            <person name="Paul Ross R."/>
            <person name="Yang R."/>
            <person name="Briner A.E."/>
            <person name="Felis G.E."/>
            <person name="de Vos W.M."/>
            <person name="Barrangou R."/>
            <person name="Klaenhammer T.R."/>
            <person name="Caufield P.W."/>
            <person name="Cui Y."/>
            <person name="Zhang H."/>
            <person name="O'Toole P.W."/>
        </authorList>
    </citation>
    <scope>NUCLEOTIDE SEQUENCE [LARGE SCALE GENOMIC DNA]</scope>
    <source>
        <strain evidence="5 6">DSM 19971</strain>
    </source>
</reference>
<evidence type="ECO:0000313" key="6">
    <source>
        <dbReference type="Proteomes" id="UP000051155"/>
    </source>
</evidence>
<dbReference type="PANTHER" id="PTHR11544">
    <property type="entry name" value="COLD SHOCK DOMAIN CONTAINING PROTEINS"/>
    <property type="match status" value="1"/>
</dbReference>
<evidence type="ECO:0000256" key="3">
    <source>
        <dbReference type="RuleBase" id="RU000408"/>
    </source>
</evidence>
<dbReference type="Gene3D" id="2.40.50.140">
    <property type="entry name" value="Nucleic acid-binding proteins"/>
    <property type="match status" value="1"/>
</dbReference>
<name>A0A0R1Q3I0_9LACO</name>
<evidence type="ECO:0000259" key="4">
    <source>
        <dbReference type="PROSITE" id="PS51857"/>
    </source>
</evidence>
<dbReference type="Pfam" id="PF00313">
    <property type="entry name" value="CSD"/>
    <property type="match status" value="1"/>
</dbReference>